<evidence type="ECO:0000313" key="4">
    <source>
        <dbReference type="EMBL" id="GII06062.1"/>
    </source>
</evidence>
<name>A0A8J3T4S0_9ACTN</name>
<dbReference type="GO" id="GO:0043856">
    <property type="term" value="F:anti-sigma factor antagonist activity"/>
    <property type="evidence" value="ECO:0007669"/>
    <property type="project" value="InterPro"/>
</dbReference>
<comment type="caution">
    <text evidence="4">The sequence shown here is derived from an EMBL/GenBank/DDBJ whole genome shotgun (WGS) entry which is preliminary data.</text>
</comment>
<evidence type="ECO:0000256" key="1">
    <source>
        <dbReference type="ARBA" id="ARBA00009013"/>
    </source>
</evidence>
<comment type="similarity">
    <text evidence="1 2">Belongs to the anti-sigma-factor antagonist family.</text>
</comment>
<dbReference type="NCBIfam" id="TIGR00377">
    <property type="entry name" value="ant_ant_sig"/>
    <property type="match status" value="1"/>
</dbReference>
<dbReference type="PANTHER" id="PTHR33495">
    <property type="entry name" value="ANTI-SIGMA FACTOR ANTAGONIST TM_1081-RELATED-RELATED"/>
    <property type="match status" value="1"/>
</dbReference>
<dbReference type="EMBL" id="BOOK01000093">
    <property type="protein sequence ID" value="GII06062.1"/>
    <property type="molecule type" value="Genomic_DNA"/>
</dbReference>
<dbReference type="Pfam" id="PF13466">
    <property type="entry name" value="STAS_2"/>
    <property type="match status" value="1"/>
</dbReference>
<organism evidence="4 5">
    <name type="scientific">Planobispora takensis</name>
    <dbReference type="NCBI Taxonomy" id="1367882"/>
    <lineage>
        <taxon>Bacteria</taxon>
        <taxon>Bacillati</taxon>
        <taxon>Actinomycetota</taxon>
        <taxon>Actinomycetes</taxon>
        <taxon>Streptosporangiales</taxon>
        <taxon>Streptosporangiaceae</taxon>
        <taxon>Planobispora</taxon>
    </lineage>
</organism>
<evidence type="ECO:0000259" key="3">
    <source>
        <dbReference type="PROSITE" id="PS50801"/>
    </source>
</evidence>
<dbReference type="Gene3D" id="3.30.750.24">
    <property type="entry name" value="STAS domain"/>
    <property type="match status" value="1"/>
</dbReference>
<evidence type="ECO:0000256" key="2">
    <source>
        <dbReference type="RuleBase" id="RU003749"/>
    </source>
</evidence>
<feature type="domain" description="STAS" evidence="3">
    <location>
        <begin position="4"/>
        <end position="112"/>
    </location>
</feature>
<dbReference type="PANTHER" id="PTHR33495:SF2">
    <property type="entry name" value="ANTI-SIGMA FACTOR ANTAGONIST TM_1081-RELATED"/>
    <property type="match status" value="1"/>
</dbReference>
<dbReference type="RefSeq" id="WP_203880262.1">
    <property type="nucleotide sequence ID" value="NZ_BOOK01000093.1"/>
</dbReference>
<proteinExistence type="inferred from homology"/>
<sequence length="112" mass="12077">MTMLSLTITDHPDLTVITLDGEVDALTADHLRQAIDQALARGRSHLVVDTAGLGFCDSRGLQTLIAGQCRAISAGGSLRLAHAHGYLQRLLELTQLTQLFPPDPRLEHLLTG</sequence>
<accession>A0A8J3T4S0</accession>
<evidence type="ECO:0000313" key="5">
    <source>
        <dbReference type="Proteomes" id="UP000634476"/>
    </source>
</evidence>
<dbReference type="PROSITE" id="PS50801">
    <property type="entry name" value="STAS"/>
    <property type="match status" value="1"/>
</dbReference>
<reference evidence="4" key="1">
    <citation type="submission" date="2021-01" db="EMBL/GenBank/DDBJ databases">
        <title>Whole genome shotgun sequence of Planobispora takensis NBRC 109077.</title>
        <authorList>
            <person name="Komaki H."/>
            <person name="Tamura T."/>
        </authorList>
    </citation>
    <scope>NUCLEOTIDE SEQUENCE</scope>
    <source>
        <strain evidence="4">NBRC 109077</strain>
    </source>
</reference>
<keyword evidence="5" id="KW-1185">Reference proteome</keyword>
<dbReference type="InterPro" id="IPR003658">
    <property type="entry name" value="Anti-sigma_ant"/>
</dbReference>
<gene>
    <name evidence="4" type="ORF">Pta02_80700</name>
</gene>
<dbReference type="InterPro" id="IPR036513">
    <property type="entry name" value="STAS_dom_sf"/>
</dbReference>
<dbReference type="SUPFAM" id="SSF52091">
    <property type="entry name" value="SpoIIaa-like"/>
    <property type="match status" value="1"/>
</dbReference>
<dbReference type="InterPro" id="IPR058548">
    <property type="entry name" value="MlaB-like_STAS"/>
</dbReference>
<dbReference type="AlphaFoldDB" id="A0A8J3T4S0"/>
<dbReference type="Proteomes" id="UP000634476">
    <property type="component" value="Unassembled WGS sequence"/>
</dbReference>
<protein>
    <recommendedName>
        <fullName evidence="2">Anti-sigma factor antagonist</fullName>
    </recommendedName>
</protein>
<dbReference type="InterPro" id="IPR002645">
    <property type="entry name" value="STAS_dom"/>
</dbReference>
<dbReference type="CDD" id="cd07043">
    <property type="entry name" value="STAS_anti-anti-sigma_factors"/>
    <property type="match status" value="1"/>
</dbReference>